<evidence type="ECO:0000256" key="1">
    <source>
        <dbReference type="SAM" id="MobiDB-lite"/>
    </source>
</evidence>
<evidence type="ECO:0000313" key="2">
    <source>
        <dbReference type="EMBL" id="KKZ66944.1"/>
    </source>
</evidence>
<accession>A0A0G2J5Q7</accession>
<dbReference type="EMBL" id="LCZI01000375">
    <property type="protein sequence ID" value="KKZ66944.1"/>
    <property type="molecule type" value="Genomic_DNA"/>
</dbReference>
<feature type="region of interest" description="Disordered" evidence="1">
    <location>
        <begin position="152"/>
        <end position="192"/>
    </location>
</feature>
<dbReference type="VEuPathDB" id="FungiDB:EMCG_07372"/>
<sequence length="482" mass="54914">MDKLWRYYPKIRPIRPLKSGECFLVQYRDKGKKELWIGVICSKEMISDEVWRHSPVGSPPKAGQWMTELDRRNYPVYLPRKRRVIWANFIHLFQIHRPSYDEFESCLDYSDFCQVLNWALKDEDVMFWERMALGEFKERQKMMRLTTAAAGNVQPRSITGNANANQKTIEQTRSSPAHSNAGKESHSQSQENIRKLVAQSSCDIVAQAAQVAEIADSQESIHRKEPLHGRVDVYIGIGKNRKIHNMPRQCLPKSGLLENSLKARNQTIIASNPILDSTSHADFAVVLSFLEIGEYTPQLIASRKNHHHLENKLTPTPNRGITFYLEGLITQEEHEKEVLRCGYIYMLAQTFEMPALQALVLRKLRLGFPVTSYRVMLMLVAYVFPRLDASCTAEPGSPPEMGTTTAAPQGSLAQHYVKEVEPLRVYLVEWLVVHMAAASRAEGSLYWETVCKFEGLKKTVLMRAAEAEIDGRGEYAAGTMMI</sequence>
<comment type="caution">
    <text evidence="2">The sequence shown here is derived from an EMBL/GenBank/DDBJ whole genome shotgun (WGS) entry which is preliminary data.</text>
</comment>
<reference evidence="3" key="1">
    <citation type="journal article" date="2015" name="PLoS Genet.">
        <title>The dynamic genome and transcriptome of the human fungal pathogen Blastomyces and close relative Emmonsia.</title>
        <authorList>
            <person name="Munoz J.F."/>
            <person name="Gauthier G.M."/>
            <person name="Desjardins C.A."/>
            <person name="Gallo J.E."/>
            <person name="Holder J."/>
            <person name="Sullivan T.D."/>
            <person name="Marty A.J."/>
            <person name="Carmen J.C."/>
            <person name="Chen Z."/>
            <person name="Ding L."/>
            <person name="Gujja S."/>
            <person name="Magrini V."/>
            <person name="Misas E."/>
            <person name="Mitreva M."/>
            <person name="Priest M."/>
            <person name="Saif S."/>
            <person name="Whiston E.A."/>
            <person name="Young S."/>
            <person name="Zeng Q."/>
            <person name="Goldman W.E."/>
            <person name="Mardis E.R."/>
            <person name="Taylor J.W."/>
            <person name="McEwen J.G."/>
            <person name="Clay O.K."/>
            <person name="Klein B.S."/>
            <person name="Cuomo C.A."/>
        </authorList>
    </citation>
    <scope>NUCLEOTIDE SEQUENCE [LARGE SCALE GENOMIC DNA]</scope>
    <source>
        <strain evidence="3">UAMH 3008</strain>
    </source>
</reference>
<feature type="compositionally biased region" description="Polar residues" evidence="1">
    <location>
        <begin position="154"/>
        <end position="178"/>
    </location>
</feature>
<evidence type="ECO:0000313" key="3">
    <source>
        <dbReference type="Proteomes" id="UP000034164"/>
    </source>
</evidence>
<dbReference type="AlphaFoldDB" id="A0A0G2J5Q7"/>
<protein>
    <submittedName>
        <fullName evidence="2">Uncharacterized protein</fullName>
    </submittedName>
</protein>
<dbReference type="OrthoDB" id="4227269at2759"/>
<proteinExistence type="predicted"/>
<name>A0A0G2J5Q7_9EURO</name>
<organism evidence="2 3">
    <name type="scientific">[Emmonsia] crescens</name>
    <dbReference type="NCBI Taxonomy" id="73230"/>
    <lineage>
        <taxon>Eukaryota</taxon>
        <taxon>Fungi</taxon>
        <taxon>Dikarya</taxon>
        <taxon>Ascomycota</taxon>
        <taxon>Pezizomycotina</taxon>
        <taxon>Eurotiomycetes</taxon>
        <taxon>Eurotiomycetidae</taxon>
        <taxon>Onygenales</taxon>
        <taxon>Ajellomycetaceae</taxon>
        <taxon>Emergomyces</taxon>
    </lineage>
</organism>
<dbReference type="Proteomes" id="UP000034164">
    <property type="component" value="Unassembled WGS sequence"/>
</dbReference>
<gene>
    <name evidence="2" type="ORF">EMCG_07372</name>
</gene>